<proteinExistence type="predicted"/>
<dbReference type="Proteomes" id="UP000225135">
    <property type="component" value="Unassembled WGS sequence"/>
</dbReference>
<evidence type="ECO:0000313" key="2">
    <source>
        <dbReference type="Proteomes" id="UP000225135"/>
    </source>
</evidence>
<accession>A0A9X7E598</accession>
<dbReference type="EMBL" id="NUUR01000052">
    <property type="protein sequence ID" value="PHG81331.1"/>
    <property type="molecule type" value="Genomic_DNA"/>
</dbReference>
<name>A0A9X7E598_BACCE</name>
<protein>
    <submittedName>
        <fullName evidence="1">Uncharacterized protein</fullName>
    </submittedName>
</protein>
<organism evidence="1 2">
    <name type="scientific">Bacillus cereus</name>
    <dbReference type="NCBI Taxonomy" id="1396"/>
    <lineage>
        <taxon>Bacteria</taxon>
        <taxon>Bacillati</taxon>
        <taxon>Bacillota</taxon>
        <taxon>Bacilli</taxon>
        <taxon>Bacillales</taxon>
        <taxon>Bacillaceae</taxon>
        <taxon>Bacillus</taxon>
        <taxon>Bacillus cereus group</taxon>
    </lineage>
</organism>
<sequence length="61" mass="7057">MAEKNIRCALMMLLRIVDSEFFIEKKSYVGVNGIFPSLALAPYSYNRQMCISFNIVNYETL</sequence>
<reference evidence="1 2" key="1">
    <citation type="submission" date="2017-09" db="EMBL/GenBank/DDBJ databases">
        <title>Large-scale bioinformatics analysis of Bacillus genomes uncovers conserved roles of natural products in bacterial physiology.</title>
        <authorList>
            <consortium name="Agbiome Team Llc"/>
            <person name="Bleich R.M."/>
            <person name="Grubbs K.J."/>
            <person name="Santa Maria K.C."/>
            <person name="Allen S.E."/>
            <person name="Farag S."/>
            <person name="Shank E.A."/>
            <person name="Bowers A."/>
        </authorList>
    </citation>
    <scope>NUCLEOTIDE SEQUENCE [LARGE SCALE GENOMIC DNA]</scope>
    <source>
        <strain evidence="1 2">AFS029792</strain>
    </source>
</reference>
<evidence type="ECO:0000313" key="1">
    <source>
        <dbReference type="EMBL" id="PHG81331.1"/>
    </source>
</evidence>
<gene>
    <name evidence="1" type="ORF">COI69_17790</name>
</gene>
<comment type="caution">
    <text evidence="1">The sequence shown here is derived from an EMBL/GenBank/DDBJ whole genome shotgun (WGS) entry which is preliminary data.</text>
</comment>
<dbReference type="AlphaFoldDB" id="A0A9X7E598"/>